<dbReference type="RefSeq" id="WP_094237413.1">
    <property type="nucleotide sequence ID" value="NZ_CP022657.1"/>
</dbReference>
<sequence>MLSFVLKHRYSLINLGLWVLFGWLVWAALRFALPFFLPLLFGLLIAVLIEPVVKLLLKTKMPRWVSSFASLLLLFGGGAAVLILLAAKLTIELAQFSERVPSMASGLVSKGSDLLHSAVAFYTTLSPEMSEKVRENLSQLGSVLANIGKGASENVLHWLGQVPSAVTIFLLSLLIAYFLSKDFPLWQRRLFRLIHPSIREKGDQVLEDLGKATFGYVRAQAILIGITFCQVLIGLLILGVDYAFSLSLLAAFLDILPLLGTGALFVPWAIYMFMTGNVQLGIGLLIVYGLIVAVRQLLEPRILAQSIGLDPLVTLVMMYAGYQALGFVGVLLAPFLIITFTSLLKVRAFDFLIEDKISDKNQNE</sequence>
<evidence type="ECO:0000256" key="4">
    <source>
        <dbReference type="ARBA" id="ARBA00022989"/>
    </source>
</evidence>
<evidence type="ECO:0000256" key="1">
    <source>
        <dbReference type="ARBA" id="ARBA00004141"/>
    </source>
</evidence>
<feature type="transmembrane region" description="Helical" evidence="6">
    <location>
        <begin position="221"/>
        <end position="240"/>
    </location>
</feature>
<dbReference type="PANTHER" id="PTHR21716">
    <property type="entry name" value="TRANSMEMBRANE PROTEIN"/>
    <property type="match status" value="1"/>
</dbReference>
<name>A0A223D3Q9_9BACL</name>
<keyword evidence="3 6" id="KW-0812">Transmembrane</keyword>
<dbReference type="AlphaFoldDB" id="A0A223D3Q9"/>
<keyword evidence="5 6" id="KW-0472">Membrane</keyword>
<feature type="transmembrane region" description="Helical" evidence="6">
    <location>
        <begin position="64"/>
        <end position="87"/>
    </location>
</feature>
<dbReference type="Proteomes" id="UP000214688">
    <property type="component" value="Chromosome"/>
</dbReference>
<feature type="transmembrane region" description="Helical" evidence="6">
    <location>
        <begin position="318"/>
        <end position="344"/>
    </location>
</feature>
<feature type="transmembrane region" description="Helical" evidence="6">
    <location>
        <begin position="158"/>
        <end position="179"/>
    </location>
</feature>
<dbReference type="GO" id="GO:0016020">
    <property type="term" value="C:membrane"/>
    <property type="evidence" value="ECO:0007669"/>
    <property type="project" value="UniProtKB-SubCell"/>
</dbReference>
<reference evidence="7 8" key="1">
    <citation type="journal article" date="2015" name="Int. J. Syst. Evol. Microbiol.">
        <title>Tumebacillus algifaecis sp. nov., isolated from decomposing algal scum.</title>
        <authorList>
            <person name="Wu Y.F."/>
            <person name="Zhang B."/>
            <person name="Xing P."/>
            <person name="Wu Q.L."/>
            <person name="Liu S.J."/>
        </authorList>
    </citation>
    <scope>NUCLEOTIDE SEQUENCE [LARGE SCALE GENOMIC DNA]</scope>
    <source>
        <strain evidence="7 8">THMBR28</strain>
    </source>
</reference>
<dbReference type="GO" id="GO:0055085">
    <property type="term" value="P:transmembrane transport"/>
    <property type="evidence" value="ECO:0007669"/>
    <property type="project" value="TreeGrafter"/>
</dbReference>
<accession>A0A223D3Q9</accession>
<feature type="transmembrane region" description="Helical" evidence="6">
    <location>
        <begin position="246"/>
        <end position="271"/>
    </location>
</feature>
<evidence type="ECO:0000313" key="7">
    <source>
        <dbReference type="EMBL" id="ASS76180.1"/>
    </source>
</evidence>
<dbReference type="InterPro" id="IPR002549">
    <property type="entry name" value="AI-2E-like"/>
</dbReference>
<protein>
    <submittedName>
        <fullName evidence="7">Sporulation integral membrane protein YtvI</fullName>
    </submittedName>
</protein>
<proteinExistence type="inferred from homology"/>
<comment type="similarity">
    <text evidence="2">Belongs to the autoinducer-2 exporter (AI-2E) (TC 2.A.86) family.</text>
</comment>
<dbReference type="Pfam" id="PF01594">
    <property type="entry name" value="AI-2E_transport"/>
    <property type="match status" value="1"/>
</dbReference>
<gene>
    <name evidence="7" type="primary">ytvI</name>
    <name evidence="7" type="ORF">CIG75_15355</name>
</gene>
<evidence type="ECO:0000256" key="2">
    <source>
        <dbReference type="ARBA" id="ARBA00009773"/>
    </source>
</evidence>
<dbReference type="EMBL" id="CP022657">
    <property type="protein sequence ID" value="ASS76180.1"/>
    <property type="molecule type" value="Genomic_DNA"/>
</dbReference>
<organism evidence="7 8">
    <name type="scientific">Tumebacillus algifaecis</name>
    <dbReference type="NCBI Taxonomy" id="1214604"/>
    <lineage>
        <taxon>Bacteria</taxon>
        <taxon>Bacillati</taxon>
        <taxon>Bacillota</taxon>
        <taxon>Bacilli</taxon>
        <taxon>Bacillales</taxon>
        <taxon>Alicyclobacillaceae</taxon>
        <taxon>Tumebacillus</taxon>
    </lineage>
</organism>
<evidence type="ECO:0000256" key="6">
    <source>
        <dbReference type="SAM" id="Phobius"/>
    </source>
</evidence>
<evidence type="ECO:0000313" key="8">
    <source>
        <dbReference type="Proteomes" id="UP000214688"/>
    </source>
</evidence>
<dbReference type="OrthoDB" id="9774361at2"/>
<keyword evidence="4 6" id="KW-1133">Transmembrane helix</keyword>
<dbReference type="InterPro" id="IPR014227">
    <property type="entry name" value="YtvI-like"/>
</dbReference>
<dbReference type="NCBIfam" id="TIGR02872">
    <property type="entry name" value="spore_ytvI"/>
    <property type="match status" value="1"/>
</dbReference>
<dbReference type="PANTHER" id="PTHR21716:SF68">
    <property type="entry name" value="TRANSPORT PROTEIN YTVI-RELATED"/>
    <property type="match status" value="1"/>
</dbReference>
<feature type="transmembrane region" description="Helical" evidence="6">
    <location>
        <begin position="12"/>
        <end position="29"/>
    </location>
</feature>
<evidence type="ECO:0000256" key="5">
    <source>
        <dbReference type="ARBA" id="ARBA00023136"/>
    </source>
</evidence>
<evidence type="ECO:0000256" key="3">
    <source>
        <dbReference type="ARBA" id="ARBA00022692"/>
    </source>
</evidence>
<dbReference type="KEGG" id="tab:CIG75_15355"/>
<feature type="transmembrane region" description="Helical" evidence="6">
    <location>
        <begin position="278"/>
        <end position="298"/>
    </location>
</feature>
<feature type="transmembrane region" description="Helical" evidence="6">
    <location>
        <begin position="35"/>
        <end position="57"/>
    </location>
</feature>
<comment type="subcellular location">
    <subcellularLocation>
        <location evidence="1">Membrane</location>
        <topology evidence="1">Multi-pass membrane protein</topology>
    </subcellularLocation>
</comment>
<keyword evidence="8" id="KW-1185">Reference proteome</keyword>